<dbReference type="EMBL" id="QEKW01000028">
    <property type="protein sequence ID" value="PVY96723.1"/>
    <property type="molecule type" value="Genomic_DNA"/>
</dbReference>
<evidence type="ECO:0000313" key="2">
    <source>
        <dbReference type="Proteomes" id="UP000245639"/>
    </source>
</evidence>
<dbReference type="RefSeq" id="WP_243418425.1">
    <property type="nucleotide sequence ID" value="NZ_QEKW01000028.1"/>
</dbReference>
<keyword evidence="2" id="KW-1185">Reference proteome</keyword>
<dbReference type="Proteomes" id="UP000245639">
    <property type="component" value="Unassembled WGS sequence"/>
</dbReference>
<protein>
    <submittedName>
        <fullName evidence="1">Uncharacterized protein DUF2795</fullName>
    </submittedName>
</protein>
<evidence type="ECO:0000313" key="1">
    <source>
        <dbReference type="EMBL" id="PVY96723.1"/>
    </source>
</evidence>
<accession>A0A2U1E9V1</accession>
<dbReference type="Pfam" id="PF11387">
    <property type="entry name" value="DUF2795"/>
    <property type="match status" value="1"/>
</dbReference>
<dbReference type="AlphaFoldDB" id="A0A2U1E9V1"/>
<sequence length="68" mass="7473">MTDRDDIRVRKALQGMEFPADRDQVVSYATGRGEDDTRTLAALRALPDRTFSTADDVVDAVPHKPGQG</sequence>
<reference evidence="1 2" key="1">
    <citation type="submission" date="2018-04" db="EMBL/GenBank/DDBJ databases">
        <title>Genomic Encyclopedia of Type Strains, Phase IV (KMG-IV): sequencing the most valuable type-strain genomes for metagenomic binning, comparative biology and taxonomic classification.</title>
        <authorList>
            <person name="Goeker M."/>
        </authorList>
    </citation>
    <scope>NUCLEOTIDE SEQUENCE [LARGE SCALE GENOMIC DNA]</scope>
    <source>
        <strain evidence="1 2">DSM 45771</strain>
    </source>
</reference>
<comment type="caution">
    <text evidence="1">The sequence shown here is derived from an EMBL/GenBank/DDBJ whole genome shotgun (WGS) entry which is preliminary data.</text>
</comment>
<proteinExistence type="predicted"/>
<gene>
    <name evidence="1" type="ORF">C8D89_12832</name>
</gene>
<name>A0A2U1E9V1_9PSEU</name>
<organism evidence="1 2">
    <name type="scientific">Actinomycetospora cinnamomea</name>
    <dbReference type="NCBI Taxonomy" id="663609"/>
    <lineage>
        <taxon>Bacteria</taxon>
        <taxon>Bacillati</taxon>
        <taxon>Actinomycetota</taxon>
        <taxon>Actinomycetes</taxon>
        <taxon>Pseudonocardiales</taxon>
        <taxon>Pseudonocardiaceae</taxon>
        <taxon>Actinomycetospora</taxon>
    </lineage>
</organism>
<dbReference type="InterPro" id="IPR021527">
    <property type="entry name" value="DUF2795"/>
</dbReference>